<dbReference type="Pfam" id="PF18582">
    <property type="entry name" value="HZS_alpha"/>
    <property type="match status" value="1"/>
</dbReference>
<dbReference type="SUPFAM" id="SSF48695">
    <property type="entry name" value="Multiheme cytochromes"/>
    <property type="match status" value="1"/>
</dbReference>
<comment type="caution">
    <text evidence="2">The sequence shown here is derived from an EMBL/GenBank/DDBJ whole genome shotgun (WGS) entry which is preliminary data.</text>
</comment>
<dbReference type="AlphaFoldDB" id="X0WDV3"/>
<evidence type="ECO:0000259" key="1">
    <source>
        <dbReference type="Pfam" id="PF18582"/>
    </source>
</evidence>
<protein>
    <recommendedName>
        <fullName evidence="1">Hydrazine synthase alpha subunit middle domain-containing protein</fullName>
    </recommendedName>
</protein>
<gene>
    <name evidence="2" type="ORF">S01H1_73308</name>
</gene>
<feature type="non-terminal residue" evidence="2">
    <location>
        <position position="1"/>
    </location>
</feature>
<feature type="non-terminal residue" evidence="2">
    <location>
        <position position="242"/>
    </location>
</feature>
<accession>X0WDV3</accession>
<proteinExistence type="predicted"/>
<name>X0WDV3_9ZZZZ</name>
<dbReference type="InterPro" id="IPR036280">
    <property type="entry name" value="Multihaem_cyt_sf"/>
</dbReference>
<evidence type="ECO:0000313" key="2">
    <source>
        <dbReference type="EMBL" id="GAG28830.1"/>
    </source>
</evidence>
<sequence length="242" mass="26938">NTGPYNLYLMDVYGNKELIYRGEHNIWYGMPVRPRRKPAALPNRVAWPGKDRSRQQPGVMFSADVYEGSGIPRGLVKHIRVIQSDHKTYTTWDRDFRTAGPAVSAVQEDSVKQILGTAPVEKDGSFQIEVPSGVAVHFQLLDARHRALQTMRSFTGVMPGERRGCVGCHEGQGAAPVSTDALALRRPPSRLQKPPWGSESISFERLVQPVLNDYCVKCHDGGKKAAHPNLTARHADVGKRYK</sequence>
<feature type="domain" description="Hydrazine synthase alpha subunit middle" evidence="1">
    <location>
        <begin position="74"/>
        <end position="170"/>
    </location>
</feature>
<reference evidence="2" key="1">
    <citation type="journal article" date="2014" name="Front. Microbiol.">
        <title>High frequency of phylogenetically diverse reductive dehalogenase-homologous genes in deep subseafloor sedimentary metagenomes.</title>
        <authorList>
            <person name="Kawai M."/>
            <person name="Futagami T."/>
            <person name="Toyoda A."/>
            <person name="Takaki Y."/>
            <person name="Nishi S."/>
            <person name="Hori S."/>
            <person name="Arai W."/>
            <person name="Tsubouchi T."/>
            <person name="Morono Y."/>
            <person name="Uchiyama I."/>
            <person name="Ito T."/>
            <person name="Fujiyama A."/>
            <person name="Inagaki F."/>
            <person name="Takami H."/>
        </authorList>
    </citation>
    <scope>NUCLEOTIDE SEQUENCE</scope>
    <source>
        <strain evidence="2">Expedition CK06-06</strain>
    </source>
</reference>
<organism evidence="2">
    <name type="scientific">marine sediment metagenome</name>
    <dbReference type="NCBI Taxonomy" id="412755"/>
    <lineage>
        <taxon>unclassified sequences</taxon>
        <taxon>metagenomes</taxon>
        <taxon>ecological metagenomes</taxon>
    </lineage>
</organism>
<dbReference type="EMBL" id="BARS01048976">
    <property type="protein sequence ID" value="GAG28830.1"/>
    <property type="molecule type" value="Genomic_DNA"/>
</dbReference>
<dbReference type="InterPro" id="IPR040698">
    <property type="entry name" value="HZS_alpha_mid"/>
</dbReference>